<organism evidence="1 2">
    <name type="scientific">Dermacentor silvarum</name>
    <name type="common">Tick</name>
    <dbReference type="NCBI Taxonomy" id="543639"/>
    <lineage>
        <taxon>Eukaryota</taxon>
        <taxon>Metazoa</taxon>
        <taxon>Ecdysozoa</taxon>
        <taxon>Arthropoda</taxon>
        <taxon>Chelicerata</taxon>
        <taxon>Arachnida</taxon>
        <taxon>Acari</taxon>
        <taxon>Parasitiformes</taxon>
        <taxon>Ixodida</taxon>
        <taxon>Ixodoidea</taxon>
        <taxon>Ixodidae</taxon>
        <taxon>Rhipicephalinae</taxon>
        <taxon>Dermacentor</taxon>
    </lineage>
</organism>
<proteinExistence type="predicted"/>
<comment type="caution">
    <text evidence="1">The sequence shown here is derived from an EMBL/GenBank/DDBJ whole genome shotgun (WGS) entry which is preliminary data.</text>
</comment>
<dbReference type="Proteomes" id="UP000821865">
    <property type="component" value="Chromosome 3"/>
</dbReference>
<keyword evidence="2" id="KW-1185">Reference proteome</keyword>
<gene>
    <name evidence="1" type="ORF">HPB49_013134</name>
</gene>
<evidence type="ECO:0000313" key="1">
    <source>
        <dbReference type="EMBL" id="KAH7959709.1"/>
    </source>
</evidence>
<reference evidence="1" key="1">
    <citation type="submission" date="2020-05" db="EMBL/GenBank/DDBJ databases">
        <title>Large-scale comparative analyses of tick genomes elucidate their genetic diversity and vector capacities.</title>
        <authorList>
            <person name="Jia N."/>
            <person name="Wang J."/>
            <person name="Shi W."/>
            <person name="Du L."/>
            <person name="Sun Y."/>
            <person name="Zhan W."/>
            <person name="Jiang J."/>
            <person name="Wang Q."/>
            <person name="Zhang B."/>
            <person name="Ji P."/>
            <person name="Sakyi L.B."/>
            <person name="Cui X."/>
            <person name="Yuan T."/>
            <person name="Jiang B."/>
            <person name="Yang W."/>
            <person name="Lam T.T.-Y."/>
            <person name="Chang Q."/>
            <person name="Ding S."/>
            <person name="Wang X."/>
            <person name="Zhu J."/>
            <person name="Ruan X."/>
            <person name="Zhao L."/>
            <person name="Wei J."/>
            <person name="Que T."/>
            <person name="Du C."/>
            <person name="Cheng J."/>
            <person name="Dai P."/>
            <person name="Han X."/>
            <person name="Huang E."/>
            <person name="Gao Y."/>
            <person name="Liu J."/>
            <person name="Shao H."/>
            <person name="Ye R."/>
            <person name="Li L."/>
            <person name="Wei W."/>
            <person name="Wang X."/>
            <person name="Wang C."/>
            <person name="Yang T."/>
            <person name="Huo Q."/>
            <person name="Li W."/>
            <person name="Guo W."/>
            <person name="Chen H."/>
            <person name="Zhou L."/>
            <person name="Ni X."/>
            <person name="Tian J."/>
            <person name="Zhou Y."/>
            <person name="Sheng Y."/>
            <person name="Liu T."/>
            <person name="Pan Y."/>
            <person name="Xia L."/>
            <person name="Li J."/>
            <person name="Zhao F."/>
            <person name="Cao W."/>
        </authorList>
    </citation>
    <scope>NUCLEOTIDE SEQUENCE</scope>
    <source>
        <strain evidence="1">Dsil-2018</strain>
    </source>
</reference>
<sequence>MDWQRRLEAANPIQTERIVLEDGGHVTDILNPMMRTLWLVGLLPRGPHKVQATVAASRFSEDARRIREEPLRRKLLRGSPMLFVVFGYLLHFSAATVYNVTHSGGFFGFFANCGYVLRNLFAGITLIHFLTTQNELIRLLEDSRHLRQFLPASKARQVRIFSVVTVLFAALSWLGLWAATAYAGFGDLQRYFDYYLYKGDVTNGTIPRRLGYAFAFLDATAYSTMTHSLTLLLGFHVCAAVYLRALAADYAAGVASAQPWKTGASQLKGLRWRLLFVSELLRRFDRLGSPVVFCWYLNAVGNLVLSVPGILVGLGSASASDYLYMLTDLLANLAAFVALTLALSEPARIVRDSHRAALWLAASGVPGAQALADAAQSAPVSLSGWDCFHVHRGMVLGVFATVSTYVIVVYQFIQDAV</sequence>
<evidence type="ECO:0000313" key="2">
    <source>
        <dbReference type="Proteomes" id="UP000821865"/>
    </source>
</evidence>
<dbReference type="EMBL" id="CM023472">
    <property type="protein sequence ID" value="KAH7959709.1"/>
    <property type="molecule type" value="Genomic_DNA"/>
</dbReference>
<accession>A0ACB8D5Q0</accession>
<name>A0ACB8D5Q0_DERSI</name>
<protein>
    <submittedName>
        <fullName evidence="1">Uncharacterized protein</fullName>
    </submittedName>
</protein>